<dbReference type="InterPro" id="IPR001763">
    <property type="entry name" value="Rhodanese-like_dom"/>
</dbReference>
<organism evidence="2 3">
    <name type="scientific">Hymenobacter oligotrophus</name>
    <dbReference type="NCBI Taxonomy" id="2319843"/>
    <lineage>
        <taxon>Bacteria</taxon>
        <taxon>Pseudomonadati</taxon>
        <taxon>Bacteroidota</taxon>
        <taxon>Cytophagia</taxon>
        <taxon>Cytophagales</taxon>
        <taxon>Hymenobacteraceae</taxon>
        <taxon>Hymenobacter</taxon>
    </lineage>
</organism>
<dbReference type="Proteomes" id="UP000262802">
    <property type="component" value="Chromosome"/>
</dbReference>
<dbReference type="Gene3D" id="3.40.250.10">
    <property type="entry name" value="Rhodanese-like domain"/>
    <property type="match status" value="1"/>
</dbReference>
<evidence type="ECO:0000313" key="3">
    <source>
        <dbReference type="Proteomes" id="UP000262802"/>
    </source>
</evidence>
<dbReference type="CDD" id="cd00158">
    <property type="entry name" value="RHOD"/>
    <property type="match status" value="1"/>
</dbReference>
<name>A0A3B7RBQ5_9BACT</name>
<dbReference type="RefSeq" id="WP_119444484.1">
    <property type="nucleotide sequence ID" value="NZ_CP032317.1"/>
</dbReference>
<dbReference type="PROSITE" id="PS50206">
    <property type="entry name" value="RHODANESE_3"/>
    <property type="match status" value="1"/>
</dbReference>
<keyword evidence="3" id="KW-1185">Reference proteome</keyword>
<dbReference type="SMART" id="SM00450">
    <property type="entry name" value="RHOD"/>
    <property type="match status" value="1"/>
</dbReference>
<sequence length="99" mass="10999">MNDITPTELKERQQQNQAPVIIDVREPWEHEETRISGSQNIPLGELPAKLEELEGLKNQEVVVHCKGGGRSATAKALMQQHGFQNVRNLLGGITAYNAQ</sequence>
<evidence type="ECO:0000259" key="1">
    <source>
        <dbReference type="PROSITE" id="PS50206"/>
    </source>
</evidence>
<gene>
    <name evidence="2" type="ORF">D3Y59_07455</name>
</gene>
<dbReference type="OrthoDB" id="9808735at2"/>
<dbReference type="Pfam" id="PF00581">
    <property type="entry name" value="Rhodanese"/>
    <property type="match status" value="1"/>
</dbReference>
<protein>
    <submittedName>
        <fullName evidence="2">Rhodanese-like domain-containing protein</fullName>
    </submittedName>
</protein>
<dbReference type="InterPro" id="IPR050229">
    <property type="entry name" value="GlpE_sulfurtransferase"/>
</dbReference>
<dbReference type="SUPFAM" id="SSF52821">
    <property type="entry name" value="Rhodanese/Cell cycle control phosphatase"/>
    <property type="match status" value="1"/>
</dbReference>
<evidence type="ECO:0000313" key="2">
    <source>
        <dbReference type="EMBL" id="AYA36906.1"/>
    </source>
</evidence>
<dbReference type="PANTHER" id="PTHR43031:SF17">
    <property type="entry name" value="SULFURTRANSFERASE YTWF-RELATED"/>
    <property type="match status" value="1"/>
</dbReference>
<dbReference type="KEGG" id="hyh:D3Y59_07455"/>
<dbReference type="InterPro" id="IPR036873">
    <property type="entry name" value="Rhodanese-like_dom_sf"/>
</dbReference>
<dbReference type="PANTHER" id="PTHR43031">
    <property type="entry name" value="FAD-DEPENDENT OXIDOREDUCTASE"/>
    <property type="match status" value="1"/>
</dbReference>
<feature type="domain" description="Rhodanese" evidence="1">
    <location>
        <begin position="15"/>
        <end position="98"/>
    </location>
</feature>
<dbReference type="EMBL" id="CP032317">
    <property type="protein sequence ID" value="AYA36906.1"/>
    <property type="molecule type" value="Genomic_DNA"/>
</dbReference>
<proteinExistence type="predicted"/>
<reference evidence="2 3" key="1">
    <citation type="submission" date="2018-09" db="EMBL/GenBank/DDBJ databases">
        <title>Hymenobacter medium sp. nov., isolated from R2A medium.</title>
        <authorList>
            <person name="Yingchao G."/>
        </authorList>
    </citation>
    <scope>NUCLEOTIDE SEQUENCE [LARGE SCALE GENOMIC DNA]</scope>
    <source>
        <strain evidence="3">sh-6</strain>
    </source>
</reference>
<accession>A0A3B7RBQ5</accession>
<dbReference type="AlphaFoldDB" id="A0A3B7RBQ5"/>